<dbReference type="PROSITE" id="PS51472">
    <property type="entry name" value="RRM_NUP35"/>
    <property type="match status" value="1"/>
</dbReference>
<dbReference type="InterPro" id="IPR035979">
    <property type="entry name" value="RBD_domain_sf"/>
</dbReference>
<dbReference type="InterPro" id="IPR007846">
    <property type="entry name" value="RRM_NUP35_dom"/>
</dbReference>
<protein>
    <recommendedName>
        <fullName evidence="7">RRM Nup35-type domain-containing protein</fullName>
    </recommendedName>
</protein>
<evidence type="ECO:0000313" key="9">
    <source>
        <dbReference type="Proteomes" id="UP001383192"/>
    </source>
</evidence>
<sequence>MSASQANASPQGNQRVDEAPVVSTKAKMNHSRYCVDLLQNLGWTRCLKARADRGKLYLMRMRHLHPPSMIFQMRFTSPRLPQGFLRNATPSLLFARRARAPTTTSQPTNNPIYVVVFGYPLDKYSVTVEYFKSLGESTDADPNADIINCFRIGYYDAGDAMRAVRKNGEVLGGSWMIGAKWADPAQAEALLGQPVSRAAYPSQATDLPSSSNAMAVDETPIPKRIAYGHHSNGGNANQACPIDFCV</sequence>
<keyword evidence="5" id="KW-0539">Nucleus</keyword>
<comment type="caution">
    <text evidence="8">The sequence shown here is derived from an EMBL/GenBank/DDBJ whole genome shotgun (WGS) entry which is preliminary data.</text>
</comment>
<dbReference type="GO" id="GO:0015031">
    <property type="term" value="P:protein transport"/>
    <property type="evidence" value="ECO:0007669"/>
    <property type="project" value="UniProtKB-KW"/>
</dbReference>
<feature type="compositionally biased region" description="Polar residues" evidence="6">
    <location>
        <begin position="1"/>
        <end position="14"/>
    </location>
</feature>
<evidence type="ECO:0000256" key="4">
    <source>
        <dbReference type="ARBA" id="ARBA00023132"/>
    </source>
</evidence>
<keyword evidence="2" id="KW-0653">Protein transport</keyword>
<dbReference type="GO" id="GO:0051028">
    <property type="term" value="P:mRNA transport"/>
    <property type="evidence" value="ECO:0007669"/>
    <property type="project" value="UniProtKB-UniRule"/>
</dbReference>
<dbReference type="SUPFAM" id="SSF54928">
    <property type="entry name" value="RNA-binding domain, RBD"/>
    <property type="match status" value="1"/>
</dbReference>
<feature type="region of interest" description="Disordered" evidence="6">
    <location>
        <begin position="1"/>
        <end position="20"/>
    </location>
</feature>
<reference evidence="8 9" key="1">
    <citation type="submission" date="2024-01" db="EMBL/GenBank/DDBJ databases">
        <title>A draft genome for a cacao thread blight-causing isolate of Paramarasmius palmivorus.</title>
        <authorList>
            <person name="Baruah I.K."/>
            <person name="Bukari Y."/>
            <person name="Amoako-Attah I."/>
            <person name="Meinhardt L.W."/>
            <person name="Bailey B.A."/>
            <person name="Cohen S.P."/>
        </authorList>
    </citation>
    <scope>NUCLEOTIDE SEQUENCE [LARGE SCALE GENOMIC DNA]</scope>
    <source>
        <strain evidence="8 9">GH-12</strain>
    </source>
</reference>
<accession>A0AAW0ECP1</accession>
<evidence type="ECO:0000256" key="3">
    <source>
        <dbReference type="ARBA" id="ARBA00023010"/>
    </source>
</evidence>
<comment type="subcellular location">
    <subcellularLocation>
        <location evidence="1">Nucleus</location>
        <location evidence="1">Nuclear pore complex</location>
    </subcellularLocation>
</comment>
<dbReference type="GO" id="GO:0005643">
    <property type="term" value="C:nuclear pore"/>
    <property type="evidence" value="ECO:0007669"/>
    <property type="project" value="UniProtKB-SubCell"/>
</dbReference>
<gene>
    <name evidence="8" type="ORF">VNI00_000193</name>
</gene>
<dbReference type="Proteomes" id="UP001383192">
    <property type="component" value="Unassembled WGS sequence"/>
</dbReference>
<name>A0AAW0ECP1_9AGAR</name>
<keyword evidence="5" id="KW-0509">mRNA transport</keyword>
<evidence type="ECO:0000256" key="2">
    <source>
        <dbReference type="ARBA" id="ARBA00022927"/>
    </source>
</evidence>
<feature type="domain" description="RRM Nup35-type" evidence="7">
    <location>
        <begin position="108"/>
        <end position="189"/>
    </location>
</feature>
<dbReference type="AlphaFoldDB" id="A0AAW0ECP1"/>
<evidence type="ECO:0000259" key="7">
    <source>
        <dbReference type="PROSITE" id="PS51472"/>
    </source>
</evidence>
<evidence type="ECO:0000256" key="5">
    <source>
        <dbReference type="PROSITE-ProRule" id="PRU00804"/>
    </source>
</evidence>
<keyword evidence="3" id="KW-0811">Translocation</keyword>
<dbReference type="Pfam" id="PF05172">
    <property type="entry name" value="RRM_Nup35"/>
    <property type="match status" value="1"/>
</dbReference>
<dbReference type="EMBL" id="JAYKXP010000001">
    <property type="protein sequence ID" value="KAK7062705.1"/>
    <property type="molecule type" value="Genomic_DNA"/>
</dbReference>
<dbReference type="Gene3D" id="3.30.70.330">
    <property type="match status" value="1"/>
</dbReference>
<keyword evidence="5" id="KW-0813">Transport</keyword>
<dbReference type="InterPro" id="IPR012677">
    <property type="entry name" value="Nucleotide-bd_a/b_plait_sf"/>
</dbReference>
<proteinExistence type="predicted"/>
<organism evidence="8 9">
    <name type="scientific">Paramarasmius palmivorus</name>
    <dbReference type="NCBI Taxonomy" id="297713"/>
    <lineage>
        <taxon>Eukaryota</taxon>
        <taxon>Fungi</taxon>
        <taxon>Dikarya</taxon>
        <taxon>Basidiomycota</taxon>
        <taxon>Agaricomycotina</taxon>
        <taxon>Agaricomycetes</taxon>
        <taxon>Agaricomycetidae</taxon>
        <taxon>Agaricales</taxon>
        <taxon>Marasmiineae</taxon>
        <taxon>Marasmiaceae</taxon>
        <taxon>Paramarasmius</taxon>
    </lineage>
</organism>
<evidence type="ECO:0000313" key="8">
    <source>
        <dbReference type="EMBL" id="KAK7062705.1"/>
    </source>
</evidence>
<evidence type="ECO:0000256" key="6">
    <source>
        <dbReference type="SAM" id="MobiDB-lite"/>
    </source>
</evidence>
<evidence type="ECO:0000256" key="1">
    <source>
        <dbReference type="ARBA" id="ARBA00004567"/>
    </source>
</evidence>
<keyword evidence="9" id="KW-1185">Reference proteome</keyword>
<dbReference type="GO" id="GO:0003676">
    <property type="term" value="F:nucleic acid binding"/>
    <property type="evidence" value="ECO:0007669"/>
    <property type="project" value="InterPro"/>
</dbReference>
<keyword evidence="4 5" id="KW-0906">Nuclear pore complex</keyword>